<feature type="domain" description="Tyrosine-protein kinase G-rich" evidence="18">
    <location>
        <begin position="388"/>
        <end position="465"/>
    </location>
</feature>
<dbReference type="InterPro" id="IPR050445">
    <property type="entry name" value="Bact_polysacc_biosynth/exp"/>
</dbReference>
<protein>
    <recommendedName>
        <fullName evidence="4">non-specific protein-tyrosine kinase</fullName>
        <ecNumber evidence="4">2.7.10.2</ecNumber>
    </recommendedName>
</protein>
<evidence type="ECO:0000256" key="15">
    <source>
        <dbReference type="SAM" id="MobiDB-lite"/>
    </source>
</evidence>
<evidence type="ECO:0000256" key="12">
    <source>
        <dbReference type="ARBA" id="ARBA00023136"/>
    </source>
</evidence>
<dbReference type="RefSeq" id="WP_166281983.1">
    <property type="nucleotide sequence ID" value="NZ_JTHE03000056.1"/>
</dbReference>
<dbReference type="SUPFAM" id="SSF52540">
    <property type="entry name" value="P-loop containing nucleoside triphosphate hydrolases"/>
    <property type="match status" value="1"/>
</dbReference>
<dbReference type="EMBL" id="JTHE03000056">
    <property type="protein sequence ID" value="MCM1983123.1"/>
    <property type="molecule type" value="Genomic_DNA"/>
</dbReference>
<dbReference type="PANTHER" id="PTHR32309">
    <property type="entry name" value="TYROSINE-PROTEIN KINASE"/>
    <property type="match status" value="1"/>
</dbReference>
<accession>A0ABD4T3R5</accession>
<keyword evidence="5" id="KW-1003">Cell membrane</keyword>
<dbReference type="InterPro" id="IPR027417">
    <property type="entry name" value="P-loop_NTPase"/>
</dbReference>
<dbReference type="Gene3D" id="3.40.50.300">
    <property type="entry name" value="P-loop containing nucleotide triphosphate hydrolases"/>
    <property type="match status" value="1"/>
</dbReference>
<dbReference type="AlphaFoldDB" id="A0ABD4T3R5"/>
<evidence type="ECO:0000313" key="19">
    <source>
        <dbReference type="EMBL" id="MCM1983123.1"/>
    </source>
</evidence>
<evidence type="ECO:0000256" key="10">
    <source>
        <dbReference type="ARBA" id="ARBA00022840"/>
    </source>
</evidence>
<gene>
    <name evidence="19" type="ORF">QQ91_0009835</name>
</gene>
<proteinExistence type="inferred from homology"/>
<evidence type="ECO:0000256" key="8">
    <source>
        <dbReference type="ARBA" id="ARBA00022741"/>
    </source>
</evidence>
<reference evidence="19 20" key="1">
    <citation type="journal article" date="2015" name="Genome Announc.">
        <title>Draft Genome Sequence of Filamentous Marine Cyanobacterium Lyngbya confervoides Strain BDU141951.</title>
        <authorList>
            <person name="Chandrababunaidu M.M."/>
            <person name="Sen D."/>
            <person name="Tripathy S."/>
        </authorList>
    </citation>
    <scope>NUCLEOTIDE SEQUENCE [LARGE SCALE GENOMIC DNA]</scope>
    <source>
        <strain evidence="19 20">BDU141951</strain>
    </source>
</reference>
<comment type="caution">
    <text evidence="19">The sequence shown here is derived from an EMBL/GenBank/DDBJ whole genome shotgun (WGS) entry which is preliminary data.</text>
</comment>
<feature type="region of interest" description="Disordered" evidence="15">
    <location>
        <begin position="737"/>
        <end position="764"/>
    </location>
</feature>
<evidence type="ECO:0000256" key="2">
    <source>
        <dbReference type="ARBA" id="ARBA00006683"/>
    </source>
</evidence>
<dbReference type="InterPro" id="IPR005702">
    <property type="entry name" value="Wzc-like_C"/>
</dbReference>
<dbReference type="Proteomes" id="UP000031561">
    <property type="component" value="Unassembled WGS sequence"/>
</dbReference>
<keyword evidence="9" id="KW-0418">Kinase</keyword>
<keyword evidence="11 16" id="KW-1133">Transmembrane helix</keyword>
<comment type="similarity">
    <text evidence="3">Belongs to the CpsD/CapB family.</text>
</comment>
<keyword evidence="12 16" id="KW-0472">Membrane</keyword>
<evidence type="ECO:0000259" key="17">
    <source>
        <dbReference type="Pfam" id="PF02706"/>
    </source>
</evidence>
<dbReference type="Pfam" id="PF13807">
    <property type="entry name" value="GNVR"/>
    <property type="match status" value="1"/>
</dbReference>
<keyword evidence="13" id="KW-0829">Tyrosine-protein kinase</keyword>
<feature type="transmembrane region" description="Helical" evidence="16">
    <location>
        <begin position="444"/>
        <end position="466"/>
    </location>
</feature>
<dbReference type="InterPro" id="IPR003856">
    <property type="entry name" value="LPS_length_determ_N"/>
</dbReference>
<dbReference type="GO" id="GO:0042802">
    <property type="term" value="F:identical protein binding"/>
    <property type="evidence" value="ECO:0007669"/>
    <property type="project" value="UniProtKB-ARBA"/>
</dbReference>
<feature type="transmembrane region" description="Helical" evidence="16">
    <location>
        <begin position="35"/>
        <end position="55"/>
    </location>
</feature>
<keyword evidence="20" id="KW-1185">Reference proteome</keyword>
<evidence type="ECO:0000256" key="16">
    <source>
        <dbReference type="SAM" id="Phobius"/>
    </source>
</evidence>
<sequence length="764" mass="84636">MAETTPAAELSYQVASEQDDEINLLEILTVLKRRWVWVISSFGAVFLGVGLTTVFQTPIFEAKGQVLIKNDNTASALLGLAEQFGGLSPASNQSNPIETELQILLSPPLLETVIQSLNLQDSKGEPLLVEDFEENIRASSLRGTDVIELAYKDPNPERAAAVVNQLMQAYIQYDQEMNRSQTRAAREFIDQQLPRTEGQLKRAQAALKRFKEANQLVAPTQEAEFSLESIAEIEKNIILTRSELLDSQERTAQLRQNLGGISSRSAVKTGKIAGSQRIQSNIKNYESIQDELAAALKIYQPNHPVVIELREKQAALAQNLDSRLAQVSNSPSIPEGDLAGTTEQTTGSEIMTDLVQAEVASQGLSERLRGLAESYELAKGQTEKFPELERQYAELKLNAEIATLTYTNLYESLQKALIAENQNLGKANILHEAPVPKDPISPRIVLNLLMGGILGILLGAGLALIVDHRDLRLRTVQDVRNIYRFTLLGTVPDFATELGSAEVNRASTLFVRDRPRSMMSETYRMINTNLKFSRSDQLQVLVFSSGMAGEGKSSTLANVALAMAELGNRVLLIDADMRLPSQHQVWEIPNRRGLSNVLVDKAHAVEEIPVIAENDYLDILPAGALPPNPITLLDSRRFRQLIKDLRERYEYILIDAPPLTVASDALLISQQTDGLILIARPGTLNRAAANTTLEMVQQSHVKVLGLIANGVIPKNEAHGSYYQQKYYGKQSPDAEEKWIEESETRDPHLPKAERNGTYLVKDRK</sequence>
<comment type="similarity">
    <text evidence="2">Belongs to the CpsC/CapA family.</text>
</comment>
<feature type="domain" description="Polysaccharide chain length determinant N-terminal" evidence="17">
    <location>
        <begin position="20"/>
        <end position="117"/>
    </location>
</feature>
<dbReference type="CDD" id="cd05387">
    <property type="entry name" value="BY-kinase"/>
    <property type="match status" value="1"/>
</dbReference>
<evidence type="ECO:0000256" key="5">
    <source>
        <dbReference type="ARBA" id="ARBA00022475"/>
    </source>
</evidence>
<evidence type="ECO:0000256" key="4">
    <source>
        <dbReference type="ARBA" id="ARBA00011903"/>
    </source>
</evidence>
<evidence type="ECO:0000256" key="11">
    <source>
        <dbReference type="ARBA" id="ARBA00022989"/>
    </source>
</evidence>
<evidence type="ECO:0000256" key="9">
    <source>
        <dbReference type="ARBA" id="ARBA00022777"/>
    </source>
</evidence>
<dbReference type="InterPro" id="IPR033756">
    <property type="entry name" value="YlxH/NBP35"/>
</dbReference>
<dbReference type="NCBIfam" id="TIGR01007">
    <property type="entry name" value="eps_fam"/>
    <property type="match status" value="1"/>
</dbReference>
<dbReference type="FunFam" id="3.40.50.300:FF:000527">
    <property type="entry name" value="Tyrosine-protein kinase etk"/>
    <property type="match status" value="1"/>
</dbReference>
<keyword evidence="8" id="KW-0547">Nucleotide-binding</keyword>
<evidence type="ECO:0000256" key="7">
    <source>
        <dbReference type="ARBA" id="ARBA00022692"/>
    </source>
</evidence>
<dbReference type="PANTHER" id="PTHR32309:SF13">
    <property type="entry name" value="FERRIC ENTEROBACTIN TRANSPORT PROTEIN FEPE"/>
    <property type="match status" value="1"/>
</dbReference>
<evidence type="ECO:0000256" key="6">
    <source>
        <dbReference type="ARBA" id="ARBA00022679"/>
    </source>
</evidence>
<evidence type="ECO:0000259" key="18">
    <source>
        <dbReference type="Pfam" id="PF13807"/>
    </source>
</evidence>
<dbReference type="EC" id="2.7.10.2" evidence="4"/>
<evidence type="ECO:0000313" key="20">
    <source>
        <dbReference type="Proteomes" id="UP000031561"/>
    </source>
</evidence>
<evidence type="ECO:0000256" key="3">
    <source>
        <dbReference type="ARBA" id="ARBA00007316"/>
    </source>
</evidence>
<feature type="compositionally biased region" description="Basic and acidic residues" evidence="15">
    <location>
        <begin position="737"/>
        <end position="754"/>
    </location>
</feature>
<evidence type="ECO:0000256" key="1">
    <source>
        <dbReference type="ARBA" id="ARBA00004651"/>
    </source>
</evidence>
<name>A0ABD4T3R5_9CYAN</name>
<dbReference type="GO" id="GO:0004715">
    <property type="term" value="F:non-membrane spanning protein tyrosine kinase activity"/>
    <property type="evidence" value="ECO:0007669"/>
    <property type="project" value="UniProtKB-EC"/>
</dbReference>
<evidence type="ECO:0000256" key="13">
    <source>
        <dbReference type="ARBA" id="ARBA00023137"/>
    </source>
</evidence>
<comment type="catalytic activity">
    <reaction evidence="14">
        <text>L-tyrosyl-[protein] + ATP = O-phospho-L-tyrosyl-[protein] + ADP + H(+)</text>
        <dbReference type="Rhea" id="RHEA:10596"/>
        <dbReference type="Rhea" id="RHEA-COMP:10136"/>
        <dbReference type="Rhea" id="RHEA-COMP:20101"/>
        <dbReference type="ChEBI" id="CHEBI:15378"/>
        <dbReference type="ChEBI" id="CHEBI:30616"/>
        <dbReference type="ChEBI" id="CHEBI:46858"/>
        <dbReference type="ChEBI" id="CHEBI:61978"/>
        <dbReference type="ChEBI" id="CHEBI:456216"/>
        <dbReference type="EC" id="2.7.10.2"/>
    </reaction>
</comment>
<dbReference type="Pfam" id="PF10609">
    <property type="entry name" value="ParA"/>
    <property type="match status" value="1"/>
</dbReference>
<dbReference type="InterPro" id="IPR032807">
    <property type="entry name" value="GNVR"/>
</dbReference>
<keyword evidence="6 19" id="KW-0808">Transferase</keyword>
<evidence type="ECO:0000256" key="14">
    <source>
        <dbReference type="ARBA" id="ARBA00051245"/>
    </source>
</evidence>
<dbReference type="GO" id="GO:0005524">
    <property type="term" value="F:ATP binding"/>
    <property type="evidence" value="ECO:0007669"/>
    <property type="project" value="UniProtKB-KW"/>
</dbReference>
<organism evidence="19 20">
    <name type="scientific">Lyngbya confervoides BDU141951</name>
    <dbReference type="NCBI Taxonomy" id="1574623"/>
    <lineage>
        <taxon>Bacteria</taxon>
        <taxon>Bacillati</taxon>
        <taxon>Cyanobacteriota</taxon>
        <taxon>Cyanophyceae</taxon>
        <taxon>Oscillatoriophycideae</taxon>
        <taxon>Oscillatoriales</taxon>
        <taxon>Microcoleaceae</taxon>
        <taxon>Lyngbya</taxon>
    </lineage>
</organism>
<dbReference type="Pfam" id="PF02706">
    <property type="entry name" value="Wzz"/>
    <property type="match status" value="1"/>
</dbReference>
<comment type="subcellular location">
    <subcellularLocation>
        <location evidence="1">Cell membrane</location>
        <topology evidence="1">Multi-pass membrane protein</topology>
    </subcellularLocation>
</comment>
<keyword evidence="7 16" id="KW-0812">Transmembrane</keyword>
<keyword evidence="10" id="KW-0067">ATP-binding</keyword>
<dbReference type="GO" id="GO:0005886">
    <property type="term" value="C:plasma membrane"/>
    <property type="evidence" value="ECO:0007669"/>
    <property type="project" value="UniProtKB-SubCell"/>
</dbReference>